<evidence type="ECO:0000256" key="1">
    <source>
        <dbReference type="SAM" id="MobiDB-lite"/>
    </source>
</evidence>
<feature type="compositionally biased region" description="Basic and acidic residues" evidence="1">
    <location>
        <begin position="469"/>
        <end position="507"/>
    </location>
</feature>
<accession>A0A1Q9F0S8</accession>
<dbReference type="AlphaFoldDB" id="A0A1Q9F0S8"/>
<proteinExistence type="predicted"/>
<protein>
    <recommendedName>
        <fullName evidence="5">CCHC-type domain-containing protein</fullName>
    </recommendedName>
</protein>
<gene>
    <name evidence="3" type="ORF">AK812_SmicGene2755</name>
</gene>
<name>A0A1Q9F0S8_SYMMI</name>
<evidence type="ECO:0008006" key="5">
    <source>
        <dbReference type="Google" id="ProtNLM"/>
    </source>
</evidence>
<reference evidence="3 4" key="1">
    <citation type="submission" date="2016-02" db="EMBL/GenBank/DDBJ databases">
        <title>Genome analysis of coral dinoflagellate symbionts highlights evolutionary adaptations to a symbiotic lifestyle.</title>
        <authorList>
            <person name="Aranda M."/>
            <person name="Li Y."/>
            <person name="Liew Y.J."/>
            <person name="Baumgarten S."/>
            <person name="Simakov O."/>
            <person name="Wilson M."/>
            <person name="Piel J."/>
            <person name="Ashoor H."/>
            <person name="Bougouffa S."/>
            <person name="Bajic V.B."/>
            <person name="Ryu T."/>
            <person name="Ravasi T."/>
            <person name="Bayer T."/>
            <person name="Micklem G."/>
            <person name="Kim H."/>
            <person name="Bhak J."/>
            <person name="Lajeunesse T.C."/>
            <person name="Voolstra C.R."/>
        </authorList>
    </citation>
    <scope>NUCLEOTIDE SEQUENCE [LARGE SCALE GENOMIC DNA]</scope>
    <source>
        <strain evidence="3 4">CCMP2467</strain>
    </source>
</reference>
<evidence type="ECO:0000313" key="4">
    <source>
        <dbReference type="Proteomes" id="UP000186817"/>
    </source>
</evidence>
<evidence type="ECO:0000256" key="2">
    <source>
        <dbReference type="SAM" id="Phobius"/>
    </source>
</evidence>
<keyword evidence="2" id="KW-1133">Transmembrane helix</keyword>
<sequence length="666" mass="73243">MPSIGNATLSMDWRGRARECEVKLQLFGATRNHFHGLAWSSARTRAMDWRGRERECGVTRNHDHMDWRGRAREREVKLQLFGAPRNPLRGLAWSSDRTRGGTSFVKAVRTLEVMRCQGAEELLEKVVEMFGVGTLGRKLDPNVWSAWQGGVLDAWVHLAVSQHKAGPVRIRPRSRQTMAAATQCNNRKLLQWGLVLMLLSVLSVSVGIFKGASWAIGVSAAMSVLLFMLLFVIVFTKTADSAGTGSASITVAQKEFHCIWAACKFRELQASCVAHPIFNIVCVTSDQSNRQWSTENLTKAVGCAWGKHRRQRALSVAHRHLQAVARPVTENRTRTKRGALADDGVAAAEELKKVTTKEGGDFDETPYKASLSSAADDAEGSELLTVCGKVATALNLKDTPKDYADFLNMCKSGQSAKPLRLNGQNDPSMCEEDEEEELAATTLHSSGQELVATGCAFDGGRGELQPPDVQERKDNGKDKDTKGVKECTKGKDKDTRSYKGKEIDKGKGKGNSKGYKGQGKGKRGKGKGQGCCLCGDPSHWSKECPEGKRTMSAVDNQHGNGNEWGDEWNQWSPDDWSCDDSQLNSEWIGSLDDWPVTGLGPMTTGDIGLRTPLILSRARMEPRAQVLMSLRTPPRMNHHTECVPCDCRTIGSEYAQSFEDFPGSLD</sequence>
<feature type="transmembrane region" description="Helical" evidence="2">
    <location>
        <begin position="189"/>
        <end position="209"/>
    </location>
</feature>
<keyword evidence="2" id="KW-0472">Membrane</keyword>
<feature type="transmembrane region" description="Helical" evidence="2">
    <location>
        <begin position="216"/>
        <end position="235"/>
    </location>
</feature>
<dbReference type="Proteomes" id="UP000186817">
    <property type="component" value="Unassembled WGS sequence"/>
</dbReference>
<dbReference type="EMBL" id="LSRX01000030">
    <property type="protein sequence ID" value="OLQ13261.1"/>
    <property type="molecule type" value="Genomic_DNA"/>
</dbReference>
<feature type="region of interest" description="Disordered" evidence="1">
    <location>
        <begin position="456"/>
        <end position="528"/>
    </location>
</feature>
<organism evidence="3 4">
    <name type="scientific">Symbiodinium microadriaticum</name>
    <name type="common">Dinoflagellate</name>
    <name type="synonym">Zooxanthella microadriatica</name>
    <dbReference type="NCBI Taxonomy" id="2951"/>
    <lineage>
        <taxon>Eukaryota</taxon>
        <taxon>Sar</taxon>
        <taxon>Alveolata</taxon>
        <taxon>Dinophyceae</taxon>
        <taxon>Suessiales</taxon>
        <taxon>Symbiodiniaceae</taxon>
        <taxon>Symbiodinium</taxon>
    </lineage>
</organism>
<evidence type="ECO:0000313" key="3">
    <source>
        <dbReference type="EMBL" id="OLQ13261.1"/>
    </source>
</evidence>
<comment type="caution">
    <text evidence="3">The sequence shown here is derived from an EMBL/GenBank/DDBJ whole genome shotgun (WGS) entry which is preliminary data.</text>
</comment>
<keyword evidence="2" id="KW-0812">Transmembrane</keyword>
<keyword evidence="4" id="KW-1185">Reference proteome</keyword>